<dbReference type="Pfam" id="PF07841">
    <property type="entry name" value="DM4_12"/>
    <property type="match status" value="1"/>
</dbReference>
<sequence length="238" mass="27235">MFFLEQLPVVSLKQWSHIVVITILLKSTKSSVFFTKHGSFGYLAAVAMPLDLPNRNVYVAFNFEANYGLPSNDSYHEWIDRWNLDNEFLGIDNNVTAIDGRKMVKSKRILPHQPPYYGRHSFYQTFVGYLNYFHMNGTACLLRTICEIASSNLDENNGVLGSIFKILFMPTTSARETLSSLLLPDLTQHDLYLAEYRGSQSKTQTDVTTDNHMDTATNCLDYVDWCPQDIINMISTLY</sequence>
<organism evidence="1 2">
    <name type="scientific">Glossina austeni</name>
    <name type="common">Savannah tsetse fly</name>
    <dbReference type="NCBI Taxonomy" id="7395"/>
    <lineage>
        <taxon>Eukaryota</taxon>
        <taxon>Metazoa</taxon>
        <taxon>Ecdysozoa</taxon>
        <taxon>Arthropoda</taxon>
        <taxon>Hexapoda</taxon>
        <taxon>Insecta</taxon>
        <taxon>Pterygota</taxon>
        <taxon>Neoptera</taxon>
        <taxon>Endopterygota</taxon>
        <taxon>Diptera</taxon>
        <taxon>Brachycera</taxon>
        <taxon>Muscomorpha</taxon>
        <taxon>Hippoboscoidea</taxon>
        <taxon>Glossinidae</taxon>
        <taxon>Glossina</taxon>
    </lineage>
</organism>
<proteinExistence type="predicted"/>
<dbReference type="Proteomes" id="UP000078200">
    <property type="component" value="Unassembled WGS sequence"/>
</dbReference>
<dbReference type="AlphaFoldDB" id="A0A1A9VQF2"/>
<name>A0A1A9VQF2_GLOAU</name>
<dbReference type="EnsemblMetazoa" id="GAUT044325-RA">
    <property type="protein sequence ID" value="GAUT044325-PA"/>
    <property type="gene ID" value="GAUT044325"/>
</dbReference>
<dbReference type="PANTHER" id="PTHR21398">
    <property type="entry name" value="AGAP007094-PA"/>
    <property type="match status" value="1"/>
</dbReference>
<reference evidence="1" key="1">
    <citation type="submission" date="2020-05" db="UniProtKB">
        <authorList>
            <consortium name="EnsemblMetazoa"/>
        </authorList>
    </citation>
    <scope>IDENTIFICATION</scope>
    <source>
        <strain evidence="1">TTRI</strain>
    </source>
</reference>
<protein>
    <submittedName>
        <fullName evidence="1">Uncharacterized protein</fullName>
    </submittedName>
</protein>
<dbReference type="InterPro" id="IPR006631">
    <property type="entry name" value="DM4_12"/>
</dbReference>
<dbReference type="VEuPathDB" id="VectorBase:GAUT044325"/>
<keyword evidence="2" id="KW-1185">Reference proteome</keyword>
<evidence type="ECO:0000313" key="1">
    <source>
        <dbReference type="EnsemblMetazoa" id="GAUT044325-PA"/>
    </source>
</evidence>
<dbReference type="PANTHER" id="PTHR21398:SF22">
    <property type="entry name" value="IP12060P-RELATED"/>
    <property type="match status" value="1"/>
</dbReference>
<dbReference type="SMART" id="SM00718">
    <property type="entry name" value="DM4_12"/>
    <property type="match status" value="1"/>
</dbReference>
<evidence type="ECO:0000313" key="2">
    <source>
        <dbReference type="Proteomes" id="UP000078200"/>
    </source>
</evidence>
<accession>A0A1A9VQF2</accession>